<accession>A0AAQ3TWU1</accession>
<feature type="region of interest" description="Disordered" evidence="1">
    <location>
        <begin position="140"/>
        <end position="162"/>
    </location>
</feature>
<evidence type="ECO:0000313" key="2">
    <source>
        <dbReference type="EMBL" id="WVZ80124.1"/>
    </source>
</evidence>
<feature type="compositionally biased region" description="Basic and acidic residues" evidence="1">
    <location>
        <begin position="42"/>
        <end position="52"/>
    </location>
</feature>
<name>A0AAQ3TWU1_PASNO</name>
<proteinExistence type="predicted"/>
<dbReference type="EMBL" id="CP144750">
    <property type="protein sequence ID" value="WVZ80124.1"/>
    <property type="molecule type" value="Genomic_DNA"/>
</dbReference>
<evidence type="ECO:0000313" key="3">
    <source>
        <dbReference type="Proteomes" id="UP001341281"/>
    </source>
</evidence>
<sequence length="292" mass="33252">MKKFFKKAFKSTSSRENSSQAEEGSSRPTPRRYSVSEMGISDSDRSLRRDQGLHGCSSRFAVNIDEVLEPSRRRTRSSTRAQDQAPQPMNVDEDQWKFTPEGFSLRTNLKELRPNSESLVPDLLYLHKGELIGWKKFMTEEGESSQQPPSSGWGAWETPSAQPSQHFMAEEFRAGSSSYTPVFNPRAICSFDPTTAPVFNPSAQFPPPPAFVPRSARFHAPGFISAQNMPQQAFYGIENMTAENYQIIDQIRINTNQFEQNTQTIEEQLHNLRVHGHVFDIFFAKFTKIYVV</sequence>
<dbReference type="AlphaFoldDB" id="A0AAQ3TWU1"/>
<feature type="region of interest" description="Disordered" evidence="1">
    <location>
        <begin position="67"/>
        <end position="94"/>
    </location>
</feature>
<feature type="region of interest" description="Disordered" evidence="1">
    <location>
        <begin position="1"/>
        <end position="52"/>
    </location>
</feature>
<reference evidence="2 3" key="1">
    <citation type="submission" date="2024-02" db="EMBL/GenBank/DDBJ databases">
        <title>High-quality chromosome-scale genome assembly of Pensacola bahiagrass (Paspalum notatum Flugge var. saurae).</title>
        <authorList>
            <person name="Vega J.M."/>
            <person name="Podio M."/>
            <person name="Orjuela J."/>
            <person name="Siena L.A."/>
            <person name="Pessino S.C."/>
            <person name="Combes M.C."/>
            <person name="Mariac C."/>
            <person name="Albertini E."/>
            <person name="Pupilli F."/>
            <person name="Ortiz J.P.A."/>
            <person name="Leblanc O."/>
        </authorList>
    </citation>
    <scope>NUCLEOTIDE SEQUENCE [LARGE SCALE GENOMIC DNA]</scope>
    <source>
        <strain evidence="2">R1</strain>
        <tissue evidence="2">Leaf</tissue>
    </source>
</reference>
<protein>
    <submittedName>
        <fullName evidence="2">Uncharacterized protein</fullName>
    </submittedName>
</protein>
<organism evidence="2 3">
    <name type="scientific">Paspalum notatum var. saurae</name>
    <dbReference type="NCBI Taxonomy" id="547442"/>
    <lineage>
        <taxon>Eukaryota</taxon>
        <taxon>Viridiplantae</taxon>
        <taxon>Streptophyta</taxon>
        <taxon>Embryophyta</taxon>
        <taxon>Tracheophyta</taxon>
        <taxon>Spermatophyta</taxon>
        <taxon>Magnoliopsida</taxon>
        <taxon>Liliopsida</taxon>
        <taxon>Poales</taxon>
        <taxon>Poaceae</taxon>
        <taxon>PACMAD clade</taxon>
        <taxon>Panicoideae</taxon>
        <taxon>Andropogonodae</taxon>
        <taxon>Paspaleae</taxon>
        <taxon>Paspalinae</taxon>
        <taxon>Paspalum</taxon>
    </lineage>
</organism>
<gene>
    <name evidence="2" type="ORF">U9M48_027627</name>
</gene>
<dbReference type="Proteomes" id="UP001341281">
    <property type="component" value="Chromosome 06"/>
</dbReference>
<feature type="compositionally biased region" description="Polar residues" evidence="1">
    <location>
        <begin position="11"/>
        <end position="28"/>
    </location>
</feature>
<evidence type="ECO:0000256" key="1">
    <source>
        <dbReference type="SAM" id="MobiDB-lite"/>
    </source>
</evidence>
<keyword evidence="3" id="KW-1185">Reference proteome</keyword>